<dbReference type="Proteomes" id="UP000828390">
    <property type="component" value="Unassembled WGS sequence"/>
</dbReference>
<keyword evidence="3" id="KW-1185">Reference proteome</keyword>
<proteinExistence type="predicted"/>
<reference evidence="2" key="1">
    <citation type="journal article" date="2019" name="bioRxiv">
        <title>The Genome of the Zebra Mussel, Dreissena polymorpha: A Resource for Invasive Species Research.</title>
        <authorList>
            <person name="McCartney M.A."/>
            <person name="Auch B."/>
            <person name="Kono T."/>
            <person name="Mallez S."/>
            <person name="Zhang Y."/>
            <person name="Obille A."/>
            <person name="Becker A."/>
            <person name="Abrahante J.E."/>
            <person name="Garbe J."/>
            <person name="Badalamenti J.P."/>
            <person name="Herman A."/>
            <person name="Mangelson H."/>
            <person name="Liachko I."/>
            <person name="Sullivan S."/>
            <person name="Sone E.D."/>
            <person name="Koren S."/>
            <person name="Silverstein K.A.T."/>
            <person name="Beckman K.B."/>
            <person name="Gohl D.M."/>
        </authorList>
    </citation>
    <scope>NUCLEOTIDE SEQUENCE</scope>
    <source>
        <strain evidence="2">Duluth1</strain>
        <tissue evidence="2">Whole animal</tissue>
    </source>
</reference>
<reference evidence="2" key="2">
    <citation type="submission" date="2020-11" db="EMBL/GenBank/DDBJ databases">
        <authorList>
            <person name="McCartney M.A."/>
            <person name="Auch B."/>
            <person name="Kono T."/>
            <person name="Mallez S."/>
            <person name="Becker A."/>
            <person name="Gohl D.M."/>
            <person name="Silverstein K.A.T."/>
            <person name="Koren S."/>
            <person name="Bechman K.B."/>
            <person name="Herman A."/>
            <person name="Abrahante J.E."/>
            <person name="Garbe J."/>
        </authorList>
    </citation>
    <scope>NUCLEOTIDE SEQUENCE</scope>
    <source>
        <strain evidence="2">Duluth1</strain>
        <tissue evidence="2">Whole animal</tissue>
    </source>
</reference>
<dbReference type="EMBL" id="JAIWYP010000007">
    <property type="protein sequence ID" value="KAH3793542.1"/>
    <property type="molecule type" value="Genomic_DNA"/>
</dbReference>
<evidence type="ECO:0000313" key="3">
    <source>
        <dbReference type="Proteomes" id="UP000828390"/>
    </source>
</evidence>
<organism evidence="2 3">
    <name type="scientific">Dreissena polymorpha</name>
    <name type="common">Zebra mussel</name>
    <name type="synonym">Mytilus polymorpha</name>
    <dbReference type="NCBI Taxonomy" id="45954"/>
    <lineage>
        <taxon>Eukaryota</taxon>
        <taxon>Metazoa</taxon>
        <taxon>Spiralia</taxon>
        <taxon>Lophotrochozoa</taxon>
        <taxon>Mollusca</taxon>
        <taxon>Bivalvia</taxon>
        <taxon>Autobranchia</taxon>
        <taxon>Heteroconchia</taxon>
        <taxon>Euheterodonta</taxon>
        <taxon>Imparidentia</taxon>
        <taxon>Neoheterodontei</taxon>
        <taxon>Myida</taxon>
        <taxon>Dreissenoidea</taxon>
        <taxon>Dreissenidae</taxon>
        <taxon>Dreissena</taxon>
    </lineage>
</organism>
<accession>A0A9D4F8A3</accession>
<name>A0A9D4F8A3_DREPO</name>
<keyword evidence="1" id="KW-1015">Disulfide bond</keyword>
<sequence length="78" mass="8783">MSTITEDVGCYDFLDYYGNTSRKHPPGVKLPDDTTALVTSRLQGGRVLLHSRLCVTWARRKDGTRDCLDGTDEWFGCN</sequence>
<dbReference type="AlphaFoldDB" id="A0A9D4F8A3"/>
<comment type="caution">
    <text evidence="2">The sequence shown here is derived from an EMBL/GenBank/DDBJ whole genome shotgun (WGS) entry which is preliminary data.</text>
</comment>
<evidence type="ECO:0000256" key="1">
    <source>
        <dbReference type="ARBA" id="ARBA00023157"/>
    </source>
</evidence>
<evidence type="ECO:0000313" key="2">
    <source>
        <dbReference type="EMBL" id="KAH3793542.1"/>
    </source>
</evidence>
<gene>
    <name evidence="2" type="ORF">DPMN_147056</name>
</gene>
<dbReference type="InterPro" id="IPR036055">
    <property type="entry name" value="LDL_receptor-like_sf"/>
</dbReference>
<dbReference type="SUPFAM" id="SSF57424">
    <property type="entry name" value="LDL receptor-like module"/>
    <property type="match status" value="1"/>
</dbReference>
<protein>
    <submittedName>
        <fullName evidence="2">Uncharacterized protein</fullName>
    </submittedName>
</protein>